<comment type="similarity">
    <text evidence="1">Belongs to the peptidase S1C family.</text>
</comment>
<dbReference type="InterPro" id="IPR001940">
    <property type="entry name" value="Peptidase_S1C"/>
</dbReference>
<dbReference type="AlphaFoldDB" id="A0A0G4IFU5"/>
<feature type="compositionally biased region" description="Low complexity" evidence="4">
    <location>
        <begin position="159"/>
        <end position="170"/>
    </location>
</feature>
<evidence type="ECO:0000256" key="2">
    <source>
        <dbReference type="ARBA" id="ARBA00022670"/>
    </source>
</evidence>
<evidence type="ECO:0000259" key="5">
    <source>
        <dbReference type="PROSITE" id="PS50106"/>
    </source>
</evidence>
<dbReference type="GO" id="GO:0004252">
    <property type="term" value="F:serine-type endopeptidase activity"/>
    <property type="evidence" value="ECO:0007669"/>
    <property type="project" value="InterPro"/>
</dbReference>
<evidence type="ECO:0000256" key="1">
    <source>
        <dbReference type="ARBA" id="ARBA00010541"/>
    </source>
</evidence>
<dbReference type="InterPro" id="IPR051201">
    <property type="entry name" value="Chloro_Bact_Ser_Proteases"/>
</dbReference>
<dbReference type="InterPro" id="IPR043504">
    <property type="entry name" value="Peptidase_S1_PA_chymotrypsin"/>
</dbReference>
<accession>A0A0G4IFU5</accession>
<dbReference type="GO" id="GO:0006508">
    <property type="term" value="P:proteolysis"/>
    <property type="evidence" value="ECO:0007669"/>
    <property type="project" value="UniProtKB-KW"/>
</dbReference>
<dbReference type="VEuPathDB" id="CryptoDB:Cvel_2488"/>
<dbReference type="Gene3D" id="2.40.10.120">
    <property type="match status" value="1"/>
</dbReference>
<feature type="region of interest" description="Disordered" evidence="4">
    <location>
        <begin position="41"/>
        <end position="170"/>
    </location>
</feature>
<dbReference type="PRINTS" id="PR00834">
    <property type="entry name" value="PROTEASES2C"/>
</dbReference>
<dbReference type="SUPFAM" id="SSF50494">
    <property type="entry name" value="Trypsin-like serine proteases"/>
    <property type="match status" value="2"/>
</dbReference>
<feature type="compositionally biased region" description="Basic and acidic residues" evidence="4">
    <location>
        <begin position="121"/>
        <end position="154"/>
    </location>
</feature>
<feature type="compositionally biased region" description="Acidic residues" evidence="4">
    <location>
        <begin position="567"/>
        <end position="578"/>
    </location>
</feature>
<keyword evidence="3" id="KW-0378">Hydrolase</keyword>
<dbReference type="InterPro" id="IPR009003">
    <property type="entry name" value="Peptidase_S1_PA"/>
</dbReference>
<dbReference type="Pfam" id="PF13365">
    <property type="entry name" value="Trypsin_2"/>
    <property type="match status" value="1"/>
</dbReference>
<proteinExistence type="inferred from homology"/>
<dbReference type="EMBL" id="CDMZ01005942">
    <property type="protein sequence ID" value="CEM56094.1"/>
    <property type="molecule type" value="Genomic_DNA"/>
</dbReference>
<feature type="compositionally biased region" description="Low complexity" evidence="4">
    <location>
        <begin position="105"/>
        <end position="114"/>
    </location>
</feature>
<protein>
    <recommendedName>
        <fullName evidence="5">PDZ domain-containing protein</fullName>
    </recommendedName>
</protein>
<dbReference type="PROSITE" id="PS50106">
    <property type="entry name" value="PDZ"/>
    <property type="match status" value="1"/>
</dbReference>
<dbReference type="PANTHER" id="PTHR43343:SF3">
    <property type="entry name" value="PROTEASE DO-LIKE 8, CHLOROPLASTIC"/>
    <property type="match status" value="1"/>
</dbReference>
<name>A0A0G4IFU5_9ALVE</name>
<dbReference type="Gene3D" id="2.30.42.10">
    <property type="match status" value="1"/>
</dbReference>
<dbReference type="SUPFAM" id="SSF50156">
    <property type="entry name" value="PDZ domain-like"/>
    <property type="match status" value="1"/>
</dbReference>
<dbReference type="SMART" id="SM00228">
    <property type="entry name" value="PDZ"/>
    <property type="match status" value="1"/>
</dbReference>
<gene>
    <name evidence="6" type="ORF">Cvel_2488</name>
</gene>
<dbReference type="PANTHER" id="PTHR43343">
    <property type="entry name" value="PEPTIDASE S12"/>
    <property type="match status" value="1"/>
</dbReference>
<sequence>MQARRYGDLPFSMHEVLVGLHGVSSNWDDAAPLHTGFFASASEEFSEEEEEEEEEDPESAEGRDALGLATSVTEADSKEPRSRRPCAILPGLGAAFRRHLGESGGDSSSSSSGSVNAETEGEVREEEKDQENRNRRAVGDGGTREERGGRESGRGWRGSGASSESISQSSVREFASMTELFVESKPSVVHIETFKEEKDPFTSEKVLQPRGTGSGFLYDRKGHIVTNWHVVKGAEKAQVKLTLQDDTQAIFNATLTGADPDKDIAVLHINSTEPTDPLPLSRNMRPKTAAERRQTPIPSSDLRPVPSITADSPPATRTGGLPGQVVAVGQRVAAIGNPHGLEHTLTVGVVSGLQREIGQPDGPPIQNCIQTDAAINPGNSGGPLLDCMGRLVGINTAIRRDAGGIGFSVHAEDVSRSVESIISTKGMAVERARLGLALMTAEGSRHVGVNKGLLVLHVGEGTEAERLGIKGTRRSKTGQVELGDALVSFDGLPVDNEAHLSLLLEERKQGDVVRLTLLRPATEDEGEQEKVDLQVPLVSSLRPELREMGRDRNVKEEKTLGRSLFEGLEEGEGSEATE</sequence>
<feature type="region of interest" description="Disordered" evidence="4">
    <location>
        <begin position="547"/>
        <end position="578"/>
    </location>
</feature>
<organism evidence="6">
    <name type="scientific">Chromera velia CCMP2878</name>
    <dbReference type="NCBI Taxonomy" id="1169474"/>
    <lineage>
        <taxon>Eukaryota</taxon>
        <taxon>Sar</taxon>
        <taxon>Alveolata</taxon>
        <taxon>Colpodellida</taxon>
        <taxon>Chromeraceae</taxon>
        <taxon>Chromera</taxon>
    </lineage>
</organism>
<evidence type="ECO:0000256" key="3">
    <source>
        <dbReference type="ARBA" id="ARBA00022801"/>
    </source>
</evidence>
<feature type="domain" description="PDZ" evidence="5">
    <location>
        <begin position="417"/>
        <end position="521"/>
    </location>
</feature>
<evidence type="ECO:0000313" key="6">
    <source>
        <dbReference type="EMBL" id="CEM56094.1"/>
    </source>
</evidence>
<evidence type="ECO:0000256" key="4">
    <source>
        <dbReference type="SAM" id="MobiDB-lite"/>
    </source>
</evidence>
<keyword evidence="2" id="KW-0645">Protease</keyword>
<dbReference type="PhylomeDB" id="A0A0G4IFU5"/>
<feature type="region of interest" description="Disordered" evidence="4">
    <location>
        <begin position="272"/>
        <end position="319"/>
    </location>
</feature>
<dbReference type="InterPro" id="IPR036034">
    <property type="entry name" value="PDZ_sf"/>
</dbReference>
<reference evidence="6" key="1">
    <citation type="submission" date="2014-11" db="EMBL/GenBank/DDBJ databases">
        <authorList>
            <person name="Otto D Thomas"/>
            <person name="Naeem Raeece"/>
        </authorList>
    </citation>
    <scope>NUCLEOTIDE SEQUENCE</scope>
</reference>
<dbReference type="InterPro" id="IPR001478">
    <property type="entry name" value="PDZ"/>
</dbReference>
<dbReference type="Gene3D" id="2.40.10.10">
    <property type="entry name" value="Trypsin-like serine proteases"/>
    <property type="match status" value="1"/>
</dbReference>
<feature type="compositionally biased region" description="Basic and acidic residues" evidence="4">
    <location>
        <begin position="547"/>
        <end position="560"/>
    </location>
</feature>
<feature type="compositionally biased region" description="Acidic residues" evidence="4">
    <location>
        <begin position="44"/>
        <end position="59"/>
    </location>
</feature>